<evidence type="ECO:0000313" key="8">
    <source>
        <dbReference type="EMBL" id="MDB8688019.1"/>
    </source>
</evidence>
<dbReference type="InterPro" id="IPR045851">
    <property type="entry name" value="AMP-bd_C_sf"/>
</dbReference>
<dbReference type="PROSITE" id="PS50075">
    <property type="entry name" value="CARRIER"/>
    <property type="match status" value="3"/>
</dbReference>
<dbReference type="GO" id="GO:0044550">
    <property type="term" value="P:secondary metabolite biosynthetic process"/>
    <property type="evidence" value="ECO:0007669"/>
    <property type="project" value="TreeGrafter"/>
</dbReference>
<keyword evidence="4" id="KW-0436">Ligase</keyword>
<dbReference type="EMBL" id="JAQMLA010000059">
    <property type="protein sequence ID" value="MDB8688019.1"/>
    <property type="molecule type" value="Genomic_DNA"/>
</dbReference>
<dbReference type="Gene3D" id="3.30.300.30">
    <property type="match status" value="2"/>
</dbReference>
<dbReference type="Gene3D" id="3.40.50.150">
    <property type="entry name" value="Vaccinia Virus protein VP39"/>
    <property type="match status" value="1"/>
</dbReference>
<feature type="domain" description="Carrier" evidence="7">
    <location>
        <begin position="1392"/>
        <end position="1466"/>
    </location>
</feature>
<dbReference type="FunFam" id="3.30.559.10:FF:000023">
    <property type="entry name" value="Non-ribosomal peptide synthetase"/>
    <property type="match status" value="1"/>
</dbReference>
<name>A0AAW6DGM1_MEDGN</name>
<dbReference type="FunFam" id="3.40.50.980:FF:000001">
    <property type="entry name" value="Non-ribosomal peptide synthetase"/>
    <property type="match status" value="1"/>
</dbReference>
<dbReference type="SUPFAM" id="SSF52777">
    <property type="entry name" value="CoA-dependent acyltransferases"/>
    <property type="match status" value="4"/>
</dbReference>
<evidence type="ECO:0000256" key="2">
    <source>
        <dbReference type="ARBA" id="ARBA00022450"/>
    </source>
</evidence>
<dbReference type="Gene3D" id="1.10.1200.10">
    <property type="entry name" value="ACP-like"/>
    <property type="match status" value="3"/>
</dbReference>
<evidence type="ECO:0000256" key="4">
    <source>
        <dbReference type="ARBA" id="ARBA00022598"/>
    </source>
</evidence>
<accession>A0AAW6DGM1</accession>
<evidence type="ECO:0000256" key="5">
    <source>
        <dbReference type="ARBA" id="ARBA00023194"/>
    </source>
</evidence>
<dbReference type="InterPro" id="IPR057737">
    <property type="entry name" value="Condensation_MtbB-like"/>
</dbReference>
<dbReference type="InterPro" id="IPR020806">
    <property type="entry name" value="PKS_PP-bd"/>
</dbReference>
<comment type="caution">
    <text evidence="8">The sequence shown here is derived from an EMBL/GenBank/DDBJ whole genome shotgun (WGS) entry which is preliminary data.</text>
</comment>
<dbReference type="Gene3D" id="3.30.559.10">
    <property type="entry name" value="Chloramphenicol acetyltransferase-like domain"/>
    <property type="match status" value="2"/>
</dbReference>
<dbReference type="SMART" id="SM01294">
    <property type="entry name" value="PKS_PP_betabranch"/>
    <property type="match status" value="1"/>
</dbReference>
<evidence type="ECO:0000256" key="3">
    <source>
        <dbReference type="ARBA" id="ARBA00022553"/>
    </source>
</evidence>
<reference evidence="8" key="1">
    <citation type="submission" date="2023-01" db="EMBL/GenBank/DDBJ databases">
        <title>Human gut microbiome strain richness.</title>
        <authorList>
            <person name="Chen-Liaw A."/>
        </authorList>
    </citation>
    <scope>NUCLEOTIDE SEQUENCE</scope>
    <source>
        <strain evidence="8">RTP21484st1_H11_RTP21484_190118</strain>
    </source>
</reference>
<dbReference type="InterPro" id="IPR042099">
    <property type="entry name" value="ANL_N_sf"/>
</dbReference>
<dbReference type="CDD" id="cd19535">
    <property type="entry name" value="Cyc_NRPS"/>
    <property type="match status" value="2"/>
</dbReference>
<evidence type="ECO:0000256" key="1">
    <source>
        <dbReference type="ARBA" id="ARBA00001957"/>
    </source>
</evidence>
<dbReference type="SUPFAM" id="SSF47336">
    <property type="entry name" value="ACP-like"/>
    <property type="match status" value="3"/>
</dbReference>
<feature type="coiled-coil region" evidence="6">
    <location>
        <begin position="1140"/>
        <end position="1167"/>
    </location>
</feature>
<dbReference type="GO" id="GO:0003824">
    <property type="term" value="F:catalytic activity"/>
    <property type="evidence" value="ECO:0007669"/>
    <property type="project" value="InterPro"/>
</dbReference>
<keyword evidence="5" id="KW-0045">Antibiotic biosynthesis</keyword>
<keyword evidence="3" id="KW-0597">Phosphoprotein</keyword>
<dbReference type="GO" id="GO:0008610">
    <property type="term" value="P:lipid biosynthetic process"/>
    <property type="evidence" value="ECO:0007669"/>
    <property type="project" value="UniProtKB-ARBA"/>
</dbReference>
<dbReference type="SUPFAM" id="SSF56801">
    <property type="entry name" value="Acetyl-CoA synthetase-like"/>
    <property type="match status" value="2"/>
</dbReference>
<dbReference type="InterPro" id="IPR010071">
    <property type="entry name" value="AA_adenyl_dom"/>
</dbReference>
<gene>
    <name evidence="8" type="ORF">PNW85_15335</name>
</gene>
<keyword evidence="6" id="KW-0175">Coiled coil</keyword>
<evidence type="ECO:0000256" key="6">
    <source>
        <dbReference type="SAM" id="Coils"/>
    </source>
</evidence>
<dbReference type="NCBIfam" id="TIGR01733">
    <property type="entry name" value="AA-adenyl-dom"/>
    <property type="match status" value="2"/>
</dbReference>
<dbReference type="Pfam" id="PF00501">
    <property type="entry name" value="AMP-binding"/>
    <property type="match status" value="2"/>
</dbReference>
<dbReference type="GO" id="GO:0031177">
    <property type="term" value="F:phosphopantetheine binding"/>
    <property type="evidence" value="ECO:0007669"/>
    <property type="project" value="InterPro"/>
</dbReference>
<dbReference type="GO" id="GO:0005737">
    <property type="term" value="C:cytoplasm"/>
    <property type="evidence" value="ECO:0007669"/>
    <property type="project" value="TreeGrafter"/>
</dbReference>
<dbReference type="PANTHER" id="PTHR45527">
    <property type="entry name" value="NONRIBOSOMAL PEPTIDE SYNTHETASE"/>
    <property type="match status" value="1"/>
</dbReference>
<dbReference type="InterPro" id="IPR036736">
    <property type="entry name" value="ACP-like_sf"/>
</dbReference>
<evidence type="ECO:0000313" key="9">
    <source>
        <dbReference type="Proteomes" id="UP001212160"/>
    </source>
</evidence>
<evidence type="ECO:0000259" key="7">
    <source>
        <dbReference type="PROSITE" id="PS50075"/>
    </source>
</evidence>
<dbReference type="Proteomes" id="UP001212160">
    <property type="component" value="Unassembled WGS sequence"/>
</dbReference>
<feature type="domain" description="Carrier" evidence="7">
    <location>
        <begin position="6"/>
        <end position="79"/>
    </location>
</feature>
<dbReference type="Pfam" id="PF00668">
    <property type="entry name" value="Condensation"/>
    <property type="match status" value="2"/>
</dbReference>
<dbReference type="NCBIfam" id="NF003417">
    <property type="entry name" value="PRK04813.1"/>
    <property type="match status" value="3"/>
</dbReference>
<comment type="cofactor">
    <cofactor evidence="1">
        <name>pantetheine 4'-phosphate</name>
        <dbReference type="ChEBI" id="CHEBI:47942"/>
    </cofactor>
</comment>
<proteinExistence type="predicted"/>
<keyword evidence="2" id="KW-0596">Phosphopantetheine</keyword>
<dbReference type="SMART" id="SM00823">
    <property type="entry name" value="PKS_PP"/>
    <property type="match status" value="2"/>
</dbReference>
<dbReference type="InterPro" id="IPR029063">
    <property type="entry name" value="SAM-dependent_MTases_sf"/>
</dbReference>
<dbReference type="RefSeq" id="WP_272108099.1">
    <property type="nucleotide sequence ID" value="NZ_JAQMLA010000059.1"/>
</dbReference>
<protein>
    <submittedName>
        <fullName evidence="8">Amino acid adenylation domain-containing protein</fullName>
    </submittedName>
</protein>
<dbReference type="InterPro" id="IPR009081">
    <property type="entry name" value="PP-bd_ACP"/>
</dbReference>
<dbReference type="Gene3D" id="3.40.50.12780">
    <property type="entry name" value="N-terminal domain of ligase-like"/>
    <property type="match status" value="2"/>
</dbReference>
<dbReference type="GO" id="GO:0043041">
    <property type="term" value="P:amino acid activation for nonribosomal peptide biosynthetic process"/>
    <property type="evidence" value="ECO:0007669"/>
    <property type="project" value="TreeGrafter"/>
</dbReference>
<dbReference type="Pfam" id="PF00550">
    <property type="entry name" value="PP-binding"/>
    <property type="match status" value="3"/>
</dbReference>
<dbReference type="InterPro" id="IPR000873">
    <property type="entry name" value="AMP-dep_synth/lig_dom"/>
</dbReference>
<sequence length="2534" mass="292759">MDKKENERTEIENELVSQLYEELGFKVGIKDNLLEIGLNSLNVMKMMSAWKKRGYAIRFSDLLRYPTIEGWAKIIVDSEDKKNYTNLIKNRDENIETEIDMYKPFELTDVQYAYWFGRTKGQYLGNIGCHGYFEVTTAELDLERLQESWEILFEFHPMLRTKFLPSGQQVVMRTPFQKRLNITDLSNLSRKEQDDYIKCYRNNMSHRLLDIEKGQVISLEIFELESKRFCMCFEIDLLVCDVASFRIILRDFAAYYARKVIPPVTKEWNFASYIQKIKMTKKEEIKEAEKYWEQVIPELPEGPNLPIINKNVIGEIIKFKRHEYNLNEDETAAIKQRATEAGVTIATVMLTAYGYVLSKWSENKRFLINLPMFNREAEAEIDEVVADFTNLLLVPVDFTKTLSFYEYLKVTDQYFKNSIDHSAFSGVQILRKLKKIRNVNIEAPFVFSCNLGGPLITSEFQKVFGNIDYMITQTPQVLLDFQLFDDNDGLHIVWDTVEQAFPKGMVQEMFEFFINILKELSARNNSWNDEMTFYSSSQMIHRAAAEKFEPKIEEKTTLPEKILEKAKVNPDKIALIDPLTDTKLSYQELSIKAKKLAGYLMAKGVKNQDNIILIAERKLSSIIAMIAIQLCGCAYIPMRISQPRKRLEMIIQNTDTTIILGTKEDIEKIGKLENVEYIDIIEGIYRGKLIKSNFATPEGIAYIIFTSGSTGVPKGVAISHQSVMNTIDTINKQYSINEMDIGLGVSSYDFDLSVYDVFGLLIAGGSLVIVPESVWRDAQEWSSIIEKYCISVWNSVPTLLKMLLTETEFTNTKLTSLRKVFLSGDWTSLDIPERIGKIMPNAKLTVMGGATEASIWSNYIDIELPIPEEWKSIPYGKPLKNQWYRVVDSKGIDCPNYVKGELLIGGSGVTNFYVGDRSLTNKKIVREFGKRWYKTGDLGCFWEDGTIEFIGRKDNQVKIRGHRIELGEIEANIKKCPDVNDCAVIAVENQDEYQLAAFFTQEDKRPNNKPKNKLKGYFGEIENVQYDVDEDLDFFRYCYKERGKYIQRILMNIPEFEEYVVDKYKDLILHLYEESRNVNVGQLEIEESNAIKLESFMRPYINHFKEIISDRLRQTDIVTMDEFVLPGKISESMQGGKFVKNLFTKVIQELQKQIINKEQKIRILEIGARSIETTYQVLSMVSNVEYTIVDPSKYYLEQAKKALNCFEEVRYLQDSCVDIAIFALGLKPFDLIIANDTLHQMSNIPVILKNLKGYLGENGVLLIAEMAKEFPLADMSVNFLAGEYEDERKVTGKMLLNKEEWRALLNKENFDVVNILPKREDSLLYVYCVSNLYKSYEETTANIQDFLKSRIPSYMIPQYFYGLRTMSMTTNGKIDRRKLEKIFIKPERENESELSDTERIMTKIWEKILGVKVNKESNYFQAGGDSLLATRLSTEIRGHFGVDFSIELVFEKQTLSEMAMYIDELLTSKETINNMGMEVLKDNLEFIEDSEHRYEAFPLTDVQQAYWLGENDIFQFGGKSTQCYFGLECMDLDLERAQAVLNEMIKTNDTLRLIVNSDGQTQKILQSVPEYIIRTYNASGNENKESIILEMREEMSKKVYEWNTWPLFDIRFVKTDTHRGYLGISFDNILMDGWSMFFMLKEWSYLYYHPEEKSHKCQITFRDYVLNYERIRNNGMHERDWKYWMDKKKEIYPAPELPVRANVKELEGGFKRFSYKVSPLLWNTIRKISKEYKITPAALLLSAYAEVISRWSGNNKFSINLTNFNRIEFHPDVKYLMGDFTALTIHSIDMDTAENFVERTSILQEKMWKDLSHSYVSGVEIERYLNRTNYSGMMPIVYTCGLGLDKGLERNYEKYLGKMKEGRSFTPQVWIDNQVSEESGALVITWDALVDIFPAYMVDEMFKAYIELVEALAKSNDIWVTTDRAIVNVQNEELRLDLNSTQRKRSNKTLLTGFQNSLIKGAEKIAIIDAAEEITYRELNEISNALAKRLYDLGIRKGDVVGIWIPKSAEQIISMLAILKCGAIYLPLKYDNPFSRNKGILEHSQAKCVVTDEVSVKKCEFSIPIVTIVKEYSTDEVLVEIQPNDLAYIIYTSGTTGIPKGVAITHEGAMNTIEDINRRISAICDDRTLAISDISFDLSVYDIFGMLSVGGCIVIPGFKYQREPVKWLELIEKYNVTIWNSVPMYMQMFVEYLYGMDIKTKCTLRTVLLSGDWIPIELKNLIVGIWEKAKVYGLGGATEASIWSNIYEINEINPEWRSIPYGKPLSNQRYYILDNMLAERPNNVPGNLYIAGDGLAAFYWKDDENTRRSFLYHPKTQERIYKTGDLAMYMEDGNICFLGRNDGQVKINGFRIELDEIDNYIRQKKEILFSASVEKNGGIYTFITAKSEINIGKIHEELTQLLPDYMVPRKITLVSEIPLSANGKVERKKLGELVVESEYQRGKTLEREYKITDDERSMLESWKEILNLEADFANVNESFLNLGGDSLKAIKIINSVSKKYGIEITLNALYQHPTISKLVKFIKEQSSNVDMGEI</sequence>
<dbReference type="PROSITE" id="PS00012">
    <property type="entry name" value="PHOSPHOPANTETHEINE"/>
    <property type="match status" value="1"/>
</dbReference>
<dbReference type="SUPFAM" id="SSF53335">
    <property type="entry name" value="S-adenosyl-L-methionine-dependent methyltransferases"/>
    <property type="match status" value="1"/>
</dbReference>
<feature type="domain" description="Carrier" evidence="7">
    <location>
        <begin position="2449"/>
        <end position="2526"/>
    </location>
</feature>
<dbReference type="InterPro" id="IPR001242">
    <property type="entry name" value="Condensation_dom"/>
</dbReference>
<dbReference type="PANTHER" id="PTHR45527:SF10">
    <property type="entry name" value="PYOCHELIN SYNTHASE PCHF"/>
    <property type="match status" value="1"/>
</dbReference>
<dbReference type="InterPro" id="IPR023213">
    <property type="entry name" value="CAT-like_dom_sf"/>
</dbReference>
<dbReference type="GO" id="GO:0017000">
    <property type="term" value="P:antibiotic biosynthetic process"/>
    <property type="evidence" value="ECO:0007669"/>
    <property type="project" value="UniProtKB-KW"/>
</dbReference>
<dbReference type="PROSITE" id="PS00455">
    <property type="entry name" value="AMP_BINDING"/>
    <property type="match status" value="2"/>
</dbReference>
<dbReference type="Pfam" id="PF13489">
    <property type="entry name" value="Methyltransf_23"/>
    <property type="match status" value="1"/>
</dbReference>
<organism evidence="8 9">
    <name type="scientific">Mediterraneibacter gnavus</name>
    <name type="common">Ruminococcus gnavus</name>
    <dbReference type="NCBI Taxonomy" id="33038"/>
    <lineage>
        <taxon>Bacteria</taxon>
        <taxon>Bacillati</taxon>
        <taxon>Bacillota</taxon>
        <taxon>Clostridia</taxon>
        <taxon>Lachnospirales</taxon>
        <taxon>Lachnospiraceae</taxon>
        <taxon>Mediterraneibacter</taxon>
    </lineage>
</organism>
<dbReference type="InterPro" id="IPR006162">
    <property type="entry name" value="Ppantetheine_attach_site"/>
</dbReference>
<dbReference type="InterPro" id="IPR020845">
    <property type="entry name" value="AMP-binding_CS"/>
</dbReference>
<dbReference type="CDD" id="cd02440">
    <property type="entry name" value="AdoMet_MTases"/>
    <property type="match status" value="1"/>
</dbReference>
<dbReference type="Gene3D" id="3.30.559.30">
    <property type="entry name" value="Nonribosomal peptide synthetase, condensation domain"/>
    <property type="match status" value="2"/>
</dbReference>